<evidence type="ECO:0000256" key="2">
    <source>
        <dbReference type="SAM" id="Coils"/>
    </source>
</evidence>
<dbReference type="KEGG" id="smf:Smon_0873"/>
<name>D1AYG4_STRM9</name>
<dbReference type="Gene3D" id="3.30.1300.30">
    <property type="entry name" value="GSPII I/J protein-like"/>
    <property type="match status" value="1"/>
</dbReference>
<dbReference type="STRING" id="519441.Smon_0873"/>
<dbReference type="Pfam" id="PF00691">
    <property type="entry name" value="OmpA"/>
    <property type="match status" value="1"/>
</dbReference>
<dbReference type="SUPFAM" id="SSF103088">
    <property type="entry name" value="OmpA-like"/>
    <property type="match status" value="1"/>
</dbReference>
<proteinExistence type="predicted"/>
<dbReference type="GeneID" id="29674155"/>
<dbReference type="OrthoDB" id="9815217at2"/>
<dbReference type="CDD" id="cd07185">
    <property type="entry name" value="OmpA_C-like"/>
    <property type="match status" value="1"/>
</dbReference>
<evidence type="ECO:0000259" key="3">
    <source>
        <dbReference type="PROSITE" id="PS51123"/>
    </source>
</evidence>
<dbReference type="RefSeq" id="WP_012858889.1">
    <property type="nucleotide sequence ID" value="NC_013515.1"/>
</dbReference>
<dbReference type="InterPro" id="IPR045584">
    <property type="entry name" value="Pilin-like"/>
</dbReference>
<gene>
    <name evidence="4" type="ordered locus">Smon_0873</name>
</gene>
<evidence type="ECO:0000256" key="1">
    <source>
        <dbReference type="PROSITE-ProRule" id="PRU00473"/>
    </source>
</evidence>
<dbReference type="SUPFAM" id="SSF54523">
    <property type="entry name" value="Pili subunits"/>
    <property type="match status" value="1"/>
</dbReference>
<dbReference type="PROSITE" id="PS51123">
    <property type="entry name" value="OMPA_2"/>
    <property type="match status" value="1"/>
</dbReference>
<keyword evidence="5" id="KW-1185">Reference proteome</keyword>
<dbReference type="Proteomes" id="UP000002072">
    <property type="component" value="Chromosome"/>
</dbReference>
<keyword evidence="1" id="KW-0472">Membrane</keyword>
<dbReference type="InterPro" id="IPR050330">
    <property type="entry name" value="Bact_OuterMem_StrucFunc"/>
</dbReference>
<protein>
    <submittedName>
        <fullName evidence="4">OmpA/MotB domain protein</fullName>
    </submittedName>
</protein>
<accession>D1AYG4</accession>
<dbReference type="HOGENOM" id="CLU_754232_0_0_0"/>
<dbReference type="InterPro" id="IPR036737">
    <property type="entry name" value="OmpA-like_sf"/>
</dbReference>
<dbReference type="Gene3D" id="3.30.1330.60">
    <property type="entry name" value="OmpA-like domain"/>
    <property type="match status" value="1"/>
</dbReference>
<dbReference type="InterPro" id="IPR006665">
    <property type="entry name" value="OmpA-like"/>
</dbReference>
<feature type="domain" description="OmpA-like" evidence="3">
    <location>
        <begin position="205"/>
        <end position="314"/>
    </location>
</feature>
<dbReference type="EMBL" id="CP001779">
    <property type="protein sequence ID" value="ACZ01340.1"/>
    <property type="molecule type" value="Genomic_DNA"/>
</dbReference>
<dbReference type="GO" id="GO:0016020">
    <property type="term" value="C:membrane"/>
    <property type="evidence" value="ECO:0007669"/>
    <property type="project" value="UniProtKB-UniRule"/>
</dbReference>
<sequence>MKKLWISTLLIISAIGYLSYSNNNTKPNTSVTVKADKDAANLETNDINEWKKKLGIVDISKFENLNKAMNNFDNLNNISKNANGGVASAIATASTMKNLGNNKHTISGSVGYYGKETAGAISYSTHYKNFGFGANASFNSRLEFGAGAGFSYTFGKGEKEVINVVSPTLAIDENESRIENLEKENKEIKEELIKLSKLIKSFDENKNKVEEIYTIYGFNSNKFILNKKQIDVIDALVPNLQNREIIVIGYTDTDGNDKYNLELGLNRANSVKVYLENKGIKVNQIRTVGFNELITNNNTLENKSLNRRVELIVK</sequence>
<dbReference type="eggNOG" id="COG2885">
    <property type="taxonomic scope" value="Bacteria"/>
</dbReference>
<organism evidence="4 5">
    <name type="scientific">Streptobacillus moniliformis (strain ATCC 14647 / DSM 12112 / NCTC 10651 / 9901)</name>
    <dbReference type="NCBI Taxonomy" id="519441"/>
    <lineage>
        <taxon>Bacteria</taxon>
        <taxon>Fusobacteriati</taxon>
        <taxon>Fusobacteriota</taxon>
        <taxon>Fusobacteriia</taxon>
        <taxon>Fusobacteriales</taxon>
        <taxon>Leptotrichiaceae</taxon>
        <taxon>Streptobacillus</taxon>
    </lineage>
</organism>
<evidence type="ECO:0000313" key="5">
    <source>
        <dbReference type="Proteomes" id="UP000002072"/>
    </source>
</evidence>
<dbReference type="PANTHER" id="PTHR30329">
    <property type="entry name" value="STATOR ELEMENT OF FLAGELLAR MOTOR COMPLEX"/>
    <property type="match status" value="1"/>
</dbReference>
<reference evidence="4 5" key="1">
    <citation type="journal article" date="2009" name="Stand. Genomic Sci.">
        <title>Complete genome sequence of Streptobacillus moniliformis type strain (9901T).</title>
        <authorList>
            <person name="Nolan M."/>
            <person name="Gronow S."/>
            <person name="Lapidus A."/>
            <person name="Ivanova N."/>
            <person name="Copeland A."/>
            <person name="Lucas S."/>
            <person name="Del Rio T.G."/>
            <person name="Chen F."/>
            <person name="Tice H."/>
            <person name="Pitluck S."/>
            <person name="Cheng J.F."/>
            <person name="Sims D."/>
            <person name="Meincke L."/>
            <person name="Bruce D."/>
            <person name="Goodwin L."/>
            <person name="Brettin T."/>
            <person name="Han C."/>
            <person name="Detter J.C."/>
            <person name="Ovchinikova G."/>
            <person name="Pati A."/>
            <person name="Mavromatis K."/>
            <person name="Mikhailova N."/>
            <person name="Chen A."/>
            <person name="Palaniappan K."/>
            <person name="Land M."/>
            <person name="Hauser L."/>
            <person name="Chang Y.J."/>
            <person name="Jeffries C.D."/>
            <person name="Rohde M."/>
            <person name="Sproer C."/>
            <person name="Goker M."/>
            <person name="Bristow J."/>
            <person name="Eisen J.A."/>
            <person name="Markowitz V."/>
            <person name="Hugenholtz P."/>
            <person name="Kyrpides N.C."/>
            <person name="Klenk H.P."/>
            <person name="Chain P."/>
        </authorList>
    </citation>
    <scope>NUCLEOTIDE SEQUENCE [LARGE SCALE GENOMIC DNA]</scope>
    <source>
        <strain evidence="5">ATCC 14647 / DSM 12112 / NCTC 10651 / 9901</strain>
    </source>
</reference>
<evidence type="ECO:0000313" key="4">
    <source>
        <dbReference type="EMBL" id="ACZ01340.1"/>
    </source>
</evidence>
<feature type="coiled-coil region" evidence="2">
    <location>
        <begin position="171"/>
        <end position="205"/>
    </location>
</feature>
<dbReference type="AlphaFoldDB" id="D1AYG4"/>
<dbReference type="PANTHER" id="PTHR30329:SF21">
    <property type="entry name" value="LIPOPROTEIN YIAD-RELATED"/>
    <property type="match status" value="1"/>
</dbReference>
<keyword evidence="2" id="KW-0175">Coiled coil</keyword>